<organism evidence="2 3">
    <name type="scientific">Brooklawnia cerclae</name>
    <dbReference type="NCBI Taxonomy" id="349934"/>
    <lineage>
        <taxon>Bacteria</taxon>
        <taxon>Bacillati</taxon>
        <taxon>Actinomycetota</taxon>
        <taxon>Actinomycetes</taxon>
        <taxon>Propionibacteriales</taxon>
        <taxon>Propionibacteriaceae</taxon>
        <taxon>Brooklawnia</taxon>
    </lineage>
</organism>
<keyword evidence="3" id="KW-1185">Reference proteome</keyword>
<dbReference type="Proteomes" id="UP000749311">
    <property type="component" value="Unassembled WGS sequence"/>
</dbReference>
<dbReference type="CDD" id="cd04301">
    <property type="entry name" value="NAT_SF"/>
    <property type="match status" value="1"/>
</dbReference>
<sequence>MTYIADDDKSRLDRDWIWRMLSTEAYWGLWRKPADVDVQIGTAWRVVGIYEEETGAQVGFCRAVSDGLSFAYLADVIIDPGHRGRGLGKRLVRAMIDDGPGAAFRWMLFTQDAHGLYEQFGFGPADRSAMIRASTF</sequence>
<protein>
    <submittedName>
        <fullName evidence="2">GNAT superfamily N-acetyltransferase</fullName>
    </submittedName>
</protein>
<dbReference type="Pfam" id="PF13508">
    <property type="entry name" value="Acetyltransf_7"/>
    <property type="match status" value="1"/>
</dbReference>
<dbReference type="PANTHER" id="PTHR43233">
    <property type="entry name" value="FAMILY N-ACETYLTRANSFERASE, PUTATIVE (AFU_ORTHOLOGUE AFUA_6G03350)-RELATED"/>
    <property type="match status" value="1"/>
</dbReference>
<dbReference type="InterPro" id="IPR016181">
    <property type="entry name" value="Acyl_CoA_acyltransferase"/>
</dbReference>
<reference evidence="2 3" key="1">
    <citation type="submission" date="2020-02" db="EMBL/GenBank/DDBJ databases">
        <title>Sequencing the genomes of 1000 actinobacteria strains.</title>
        <authorList>
            <person name="Klenk H.-P."/>
        </authorList>
    </citation>
    <scope>NUCLEOTIDE SEQUENCE [LARGE SCALE GENOMIC DNA]</scope>
    <source>
        <strain evidence="2 3">DSM 19609</strain>
    </source>
</reference>
<dbReference type="PROSITE" id="PS51186">
    <property type="entry name" value="GNAT"/>
    <property type="match status" value="1"/>
</dbReference>
<dbReference type="InterPro" id="IPR053144">
    <property type="entry name" value="Acetyltransferase_Butenolide"/>
</dbReference>
<dbReference type="EMBL" id="JAAMOZ010000001">
    <property type="protein sequence ID" value="NIH57827.1"/>
    <property type="molecule type" value="Genomic_DNA"/>
</dbReference>
<dbReference type="InterPro" id="IPR000182">
    <property type="entry name" value="GNAT_dom"/>
</dbReference>
<proteinExistence type="predicted"/>
<evidence type="ECO:0000259" key="1">
    <source>
        <dbReference type="PROSITE" id="PS51186"/>
    </source>
</evidence>
<comment type="caution">
    <text evidence="2">The sequence shown here is derived from an EMBL/GenBank/DDBJ whole genome shotgun (WGS) entry which is preliminary data.</text>
</comment>
<evidence type="ECO:0000313" key="2">
    <source>
        <dbReference type="EMBL" id="NIH57827.1"/>
    </source>
</evidence>
<dbReference type="Gene3D" id="3.40.630.30">
    <property type="match status" value="1"/>
</dbReference>
<dbReference type="SUPFAM" id="SSF55729">
    <property type="entry name" value="Acyl-CoA N-acyltransferases (Nat)"/>
    <property type="match status" value="1"/>
</dbReference>
<feature type="domain" description="N-acetyltransferase" evidence="1">
    <location>
        <begin position="4"/>
        <end position="136"/>
    </location>
</feature>
<dbReference type="RefSeq" id="WP_167168179.1">
    <property type="nucleotide sequence ID" value="NZ_BAAAOO010000007.1"/>
</dbReference>
<gene>
    <name evidence="2" type="ORF">FB473_002472</name>
</gene>
<evidence type="ECO:0000313" key="3">
    <source>
        <dbReference type="Proteomes" id="UP000749311"/>
    </source>
</evidence>
<accession>A0ABX0SHE9</accession>
<dbReference type="PANTHER" id="PTHR43233:SF1">
    <property type="entry name" value="FAMILY N-ACETYLTRANSFERASE, PUTATIVE (AFU_ORTHOLOGUE AFUA_6G03350)-RELATED"/>
    <property type="match status" value="1"/>
</dbReference>
<name>A0ABX0SHE9_9ACTN</name>